<accession>A0A395M810</accession>
<dbReference type="PROSITE" id="PS50097">
    <property type="entry name" value="BTB"/>
    <property type="match status" value="1"/>
</dbReference>
<dbReference type="InterPro" id="IPR011333">
    <property type="entry name" value="SKP1/BTB/POZ_sf"/>
</dbReference>
<dbReference type="STRING" id="2594813.A0A395M810"/>
<dbReference type="EMBL" id="PXXK01000468">
    <property type="protein sequence ID" value="RFN44015.1"/>
    <property type="molecule type" value="Genomic_DNA"/>
</dbReference>
<keyword evidence="3" id="KW-1185">Reference proteome</keyword>
<dbReference type="SUPFAM" id="SSF54695">
    <property type="entry name" value="POZ domain"/>
    <property type="match status" value="1"/>
</dbReference>
<feature type="domain" description="BTB" evidence="1">
    <location>
        <begin position="121"/>
        <end position="200"/>
    </location>
</feature>
<dbReference type="Pfam" id="PF00651">
    <property type="entry name" value="BTB"/>
    <property type="match status" value="1"/>
</dbReference>
<evidence type="ECO:0000313" key="2">
    <source>
        <dbReference type="EMBL" id="RFN44015.1"/>
    </source>
</evidence>
<dbReference type="PANTHER" id="PTHR47843">
    <property type="entry name" value="BTB DOMAIN-CONTAINING PROTEIN-RELATED"/>
    <property type="match status" value="1"/>
</dbReference>
<protein>
    <submittedName>
        <fullName evidence="2">Polyketide synthase</fullName>
    </submittedName>
</protein>
<dbReference type="AlphaFoldDB" id="A0A395M810"/>
<dbReference type="CDD" id="cd18186">
    <property type="entry name" value="BTB_POZ_ZBTB_KLHL-like"/>
    <property type="match status" value="1"/>
</dbReference>
<dbReference type="PANTHER" id="PTHR47843:SF5">
    <property type="entry name" value="BTB_POZ DOMAIN PROTEIN"/>
    <property type="match status" value="1"/>
</dbReference>
<evidence type="ECO:0000313" key="3">
    <source>
        <dbReference type="Proteomes" id="UP000265631"/>
    </source>
</evidence>
<organism evidence="2 3">
    <name type="scientific">Fusarium flagelliforme</name>
    <dbReference type="NCBI Taxonomy" id="2675880"/>
    <lineage>
        <taxon>Eukaryota</taxon>
        <taxon>Fungi</taxon>
        <taxon>Dikarya</taxon>
        <taxon>Ascomycota</taxon>
        <taxon>Pezizomycotina</taxon>
        <taxon>Sordariomycetes</taxon>
        <taxon>Hypocreomycetidae</taxon>
        <taxon>Hypocreales</taxon>
        <taxon>Nectriaceae</taxon>
        <taxon>Fusarium</taxon>
        <taxon>Fusarium incarnatum-equiseti species complex</taxon>
    </lineage>
</organism>
<dbReference type="Proteomes" id="UP000265631">
    <property type="component" value="Unassembled WGS sequence"/>
</dbReference>
<gene>
    <name evidence="2" type="ORF">FIE12Z_11747</name>
</gene>
<evidence type="ECO:0000259" key="1">
    <source>
        <dbReference type="PROSITE" id="PS50097"/>
    </source>
</evidence>
<dbReference type="InterPro" id="IPR000210">
    <property type="entry name" value="BTB/POZ_dom"/>
</dbReference>
<sequence>MIRLERTRQEPHGLGEIKALTSEMKKSIRLVVRKHAVVVANFTEQKLVEILQYLIGQGVFRCPSAAAQEFPDLRGTSIIAGVQSPTEPSTEHHPRESQNRERMVTIDLSWLRDSLDNDSYADLTLISRAEQYSAHRVIVCPQSPVIAKKFRTQFQSTTQDPSCDSCGVTPRYFFDFSQDDPQAVDCLVQYFYRQDYQSSFCGPVIEDTGLGEAEGASSSLPLEQSSIDDSYPIFHVKVYALAEFYNVPALKERALEKFNRVIQDNLQPYRFLDGAEEAYESTIPEDRGLRDAIVNFYYTHPDLVEEKRVQDTLQKTNSLTYDLFMHWHTNQEAVKKAKALWLS</sequence>
<dbReference type="Gene3D" id="3.30.710.10">
    <property type="entry name" value="Potassium Channel Kv1.1, Chain A"/>
    <property type="match status" value="1"/>
</dbReference>
<comment type="caution">
    <text evidence="2">The sequence shown here is derived from an EMBL/GenBank/DDBJ whole genome shotgun (WGS) entry which is preliminary data.</text>
</comment>
<name>A0A395M810_9HYPO</name>
<proteinExistence type="predicted"/>
<reference evidence="2 3" key="1">
    <citation type="journal article" date="2018" name="PLoS Pathog.">
        <title>Evolution of structural diversity of trichothecenes, a family of toxins produced by plant pathogenic and entomopathogenic fungi.</title>
        <authorList>
            <person name="Proctor R.H."/>
            <person name="McCormick S.P."/>
            <person name="Kim H.S."/>
            <person name="Cardoza R.E."/>
            <person name="Stanley A.M."/>
            <person name="Lindo L."/>
            <person name="Kelly A."/>
            <person name="Brown D.W."/>
            <person name="Lee T."/>
            <person name="Vaughan M.M."/>
            <person name="Alexander N.J."/>
            <person name="Busman M."/>
            <person name="Gutierrez S."/>
        </authorList>
    </citation>
    <scope>NUCLEOTIDE SEQUENCE [LARGE SCALE GENOMIC DNA]</scope>
    <source>
        <strain evidence="2 3">NRRL 13405</strain>
    </source>
</reference>